<feature type="transmembrane region" description="Helical" evidence="7">
    <location>
        <begin position="738"/>
        <end position="759"/>
    </location>
</feature>
<feature type="transmembrane region" description="Helical" evidence="7">
    <location>
        <begin position="358"/>
        <end position="385"/>
    </location>
</feature>
<dbReference type="PRINTS" id="PR00702">
    <property type="entry name" value="ACRIFLAVINRP"/>
</dbReference>
<evidence type="ECO:0000256" key="6">
    <source>
        <dbReference type="ARBA" id="ARBA00023180"/>
    </source>
</evidence>
<protein>
    <submittedName>
        <fullName evidence="9">Patched domain-containing protein 3</fullName>
    </submittedName>
</protein>
<feature type="transmembrane region" description="Helical" evidence="7">
    <location>
        <begin position="292"/>
        <end position="314"/>
    </location>
</feature>
<organism evidence="9 10">
    <name type="scientific">Toxocara canis</name>
    <name type="common">Canine roundworm</name>
    <dbReference type="NCBI Taxonomy" id="6265"/>
    <lineage>
        <taxon>Eukaryota</taxon>
        <taxon>Metazoa</taxon>
        <taxon>Ecdysozoa</taxon>
        <taxon>Nematoda</taxon>
        <taxon>Chromadorea</taxon>
        <taxon>Rhabditida</taxon>
        <taxon>Spirurina</taxon>
        <taxon>Ascaridomorpha</taxon>
        <taxon>Ascaridoidea</taxon>
        <taxon>Toxocaridae</taxon>
        <taxon>Toxocara</taxon>
    </lineage>
</organism>
<comment type="similarity">
    <text evidence="2">Belongs to the patched family.</text>
</comment>
<dbReference type="InterPro" id="IPR051697">
    <property type="entry name" value="Patched_domain-protein"/>
</dbReference>
<evidence type="ECO:0000259" key="8">
    <source>
        <dbReference type="PROSITE" id="PS50156"/>
    </source>
</evidence>
<evidence type="ECO:0000256" key="5">
    <source>
        <dbReference type="ARBA" id="ARBA00023136"/>
    </source>
</evidence>
<keyword evidence="5 7" id="KW-0472">Membrane</keyword>
<dbReference type="PANTHER" id="PTHR10796:SF94">
    <property type="entry name" value="SSD DOMAIN-CONTAINING PROTEIN"/>
    <property type="match status" value="1"/>
</dbReference>
<evidence type="ECO:0000256" key="7">
    <source>
        <dbReference type="SAM" id="Phobius"/>
    </source>
</evidence>
<feature type="transmembrane region" description="Helical" evidence="7">
    <location>
        <begin position="261"/>
        <end position="286"/>
    </location>
</feature>
<comment type="subcellular location">
    <subcellularLocation>
        <location evidence="1">Membrane</location>
        <topology evidence="1">Multi-pass membrane protein</topology>
    </subcellularLocation>
</comment>
<dbReference type="InterPro" id="IPR001036">
    <property type="entry name" value="Acrflvin-R"/>
</dbReference>
<dbReference type="SUPFAM" id="SSF82866">
    <property type="entry name" value="Multidrug efflux transporter AcrB transmembrane domain"/>
    <property type="match status" value="2"/>
</dbReference>
<dbReference type="GO" id="GO:0022857">
    <property type="term" value="F:transmembrane transporter activity"/>
    <property type="evidence" value="ECO:0007669"/>
    <property type="project" value="InterPro"/>
</dbReference>
<dbReference type="PROSITE" id="PS50156">
    <property type="entry name" value="SSD"/>
    <property type="match status" value="1"/>
</dbReference>
<evidence type="ECO:0000256" key="1">
    <source>
        <dbReference type="ARBA" id="ARBA00004141"/>
    </source>
</evidence>
<feature type="transmembrane region" description="Helical" evidence="7">
    <location>
        <begin position="417"/>
        <end position="439"/>
    </location>
</feature>
<dbReference type="GO" id="GO:0018996">
    <property type="term" value="P:molting cycle, collagen and cuticulin-based cuticle"/>
    <property type="evidence" value="ECO:0007669"/>
    <property type="project" value="TreeGrafter"/>
</dbReference>
<dbReference type="InterPro" id="IPR000731">
    <property type="entry name" value="SSD"/>
</dbReference>
<keyword evidence="6" id="KW-0325">Glycoprotein</keyword>
<dbReference type="GO" id="GO:0005886">
    <property type="term" value="C:plasma membrane"/>
    <property type="evidence" value="ECO:0007669"/>
    <property type="project" value="TreeGrafter"/>
</dbReference>
<keyword evidence="3 7" id="KW-0812">Transmembrane</keyword>
<gene>
    <name evidence="9" type="primary">Ptchd3</name>
    <name evidence="9" type="ORF">Tcan_18371</name>
</gene>
<dbReference type="GO" id="GO:0030659">
    <property type="term" value="C:cytoplasmic vesicle membrane"/>
    <property type="evidence" value="ECO:0007669"/>
    <property type="project" value="TreeGrafter"/>
</dbReference>
<evidence type="ECO:0000313" key="10">
    <source>
        <dbReference type="Proteomes" id="UP000031036"/>
    </source>
</evidence>
<evidence type="ECO:0000256" key="3">
    <source>
        <dbReference type="ARBA" id="ARBA00022692"/>
    </source>
</evidence>
<reference evidence="9 10" key="1">
    <citation type="submission" date="2014-11" db="EMBL/GenBank/DDBJ databases">
        <title>Genetic blueprint of the zoonotic pathogen Toxocara canis.</title>
        <authorList>
            <person name="Zhu X.-Q."/>
            <person name="Korhonen P.K."/>
            <person name="Cai H."/>
            <person name="Young N.D."/>
            <person name="Nejsum P."/>
            <person name="von Samson-Himmelstjerna G."/>
            <person name="Boag P.R."/>
            <person name="Tan P."/>
            <person name="Li Q."/>
            <person name="Min J."/>
            <person name="Yang Y."/>
            <person name="Wang X."/>
            <person name="Fang X."/>
            <person name="Hall R.S."/>
            <person name="Hofmann A."/>
            <person name="Sternberg P.W."/>
            <person name="Jex A.R."/>
            <person name="Gasser R.B."/>
        </authorList>
    </citation>
    <scope>NUCLEOTIDE SEQUENCE [LARGE SCALE GENOMIC DNA]</scope>
    <source>
        <strain evidence="9">PN_DK_2014</strain>
    </source>
</reference>
<evidence type="ECO:0000256" key="2">
    <source>
        <dbReference type="ARBA" id="ARBA00005585"/>
    </source>
</evidence>
<dbReference type="OrthoDB" id="5800289at2759"/>
<dbReference type="InterPro" id="IPR003392">
    <property type="entry name" value="PTHD_SSD"/>
</dbReference>
<dbReference type="EMBL" id="JPKZ01002211">
    <property type="protein sequence ID" value="KHN77930.1"/>
    <property type="molecule type" value="Genomic_DNA"/>
</dbReference>
<keyword evidence="4 7" id="KW-1133">Transmembrane helix</keyword>
<feature type="transmembrane region" description="Helical" evidence="7">
    <location>
        <begin position="704"/>
        <end position="726"/>
    </location>
</feature>
<feature type="transmembrane region" description="Helical" evidence="7">
    <location>
        <begin position="661"/>
        <end position="683"/>
    </location>
</feature>
<proteinExistence type="inferred from homology"/>
<feature type="transmembrane region" description="Helical" evidence="7">
    <location>
        <begin position="608"/>
        <end position="628"/>
    </location>
</feature>
<keyword evidence="10" id="KW-1185">Reference proteome</keyword>
<name>A0A0B2VAA7_TOXCA</name>
<dbReference type="AlphaFoldDB" id="A0A0B2VAA7"/>
<comment type="caution">
    <text evidence="9">The sequence shown here is derived from an EMBL/GenBank/DDBJ whole genome shotgun (WGS) entry which is preliminary data.</text>
</comment>
<dbReference type="Gene3D" id="1.20.1640.10">
    <property type="entry name" value="Multidrug efflux transporter AcrB transmembrane domain"/>
    <property type="match status" value="2"/>
</dbReference>
<feature type="domain" description="SSD" evidence="8">
    <location>
        <begin position="229"/>
        <end position="386"/>
    </location>
</feature>
<feature type="transmembrane region" description="Helical" evidence="7">
    <location>
        <begin position="635"/>
        <end position="655"/>
    </location>
</feature>
<dbReference type="PANTHER" id="PTHR10796">
    <property type="entry name" value="PATCHED-RELATED"/>
    <property type="match status" value="1"/>
</dbReference>
<dbReference type="Pfam" id="PF02460">
    <property type="entry name" value="Patched"/>
    <property type="match status" value="1"/>
</dbReference>
<feature type="transmembrane region" description="Helical" evidence="7">
    <location>
        <begin position="326"/>
        <end position="352"/>
    </location>
</feature>
<dbReference type="GO" id="GO:0006897">
    <property type="term" value="P:endocytosis"/>
    <property type="evidence" value="ECO:0007669"/>
    <property type="project" value="TreeGrafter"/>
</dbReference>
<dbReference type="Proteomes" id="UP000031036">
    <property type="component" value="Unassembled WGS sequence"/>
</dbReference>
<sequence>MIVACHGWLFEKLAKLVAHKSVSLVVCTGNVFTRFEDNFRNGYSESDAPTVYEHKAYCEFYNISSAPYTIGMVGECLDGGSILRREVFAEMKAEVGRGLSKLVRSDDPNETRKTLADYLIFSSATHFDAIEEEMNYANDNVNAGFPYYTLFTQQLSMERVMYGLHNGSVDKLWFTMMFKPDTPQVITNIKQTELEWSQELEEREERVLHLSLFGDEVVNHEIMRGSVNAIPYFFVGAIAMILLVFFAVLRYKQNVRGTMFLTFWTVFCPILAALMSLAIFSVYGISINSMMLITPFLVLGIGVDNSFLMMHDWFDSKEIDGTSRLCAVLISVAPSVTLASLTNISAFLIGSAMSPPAVRSFCLCTALALTFHWIFQFCLFAPALLRFHCCKYKLPTAIGQTTNSSAFIAYIKLLRRWYIRVLVISILLIYWTASTYSAAQTQENFSPQKTFDTESFLAKALDIYERIFEDHEMIYVIGRELPKDVDAMHKLETNIHSMDFLCDNFTTWMERYERAYQPQTNDIRKYFSEILAFVDHYPELFGMIITDIDNDGSVIVRKFSFDICVQGHGAWRERAMMIKELRSRIPDGYSIYIYDSAVLDLILSTRRAMTKSVLTTLACLVLLCLGIIPSLRATSVAVISVISIAIGVIGGLGAWGADLDVIVMVNVVMAIGLTVDSTAHVSYRCFSGDPGESRVAKVAHATETIAFPTALAALTTLLCAFPLYFYRVYMYVLFTKTIILGSLLGYIHAVLVIPFLVSLF</sequence>
<evidence type="ECO:0000256" key="4">
    <source>
        <dbReference type="ARBA" id="ARBA00022989"/>
    </source>
</evidence>
<dbReference type="OMA" id="IFEDHEM"/>
<accession>A0A0B2VAA7</accession>
<evidence type="ECO:0000313" key="9">
    <source>
        <dbReference type="EMBL" id="KHN77930.1"/>
    </source>
</evidence>
<feature type="transmembrane region" description="Helical" evidence="7">
    <location>
        <begin position="229"/>
        <end position="249"/>
    </location>
</feature>